<gene>
    <name evidence="3" type="ORF">HD597_006362</name>
</gene>
<dbReference type="InterPro" id="IPR002589">
    <property type="entry name" value="Macro_dom"/>
</dbReference>
<dbReference type="InterPro" id="IPR035897">
    <property type="entry name" value="Toll_tir_struct_dom_sf"/>
</dbReference>
<protein>
    <submittedName>
        <fullName evidence="3">O-acetyl-ADP-ribose deacetylase (Regulator of RNase III)</fullName>
    </submittedName>
</protein>
<dbReference type="SUPFAM" id="SSF52949">
    <property type="entry name" value="Macro domain-like"/>
    <property type="match status" value="1"/>
</dbReference>
<dbReference type="SUPFAM" id="SSF52200">
    <property type="entry name" value="Toll/Interleukin receptor TIR domain"/>
    <property type="match status" value="1"/>
</dbReference>
<organism evidence="3 4">
    <name type="scientific">Nonomuraea thailandensis</name>
    <dbReference type="NCBI Taxonomy" id="1188745"/>
    <lineage>
        <taxon>Bacteria</taxon>
        <taxon>Bacillati</taxon>
        <taxon>Actinomycetota</taxon>
        <taxon>Actinomycetes</taxon>
        <taxon>Streptosporangiales</taxon>
        <taxon>Streptosporangiaceae</taxon>
        <taxon>Nonomuraea</taxon>
    </lineage>
</organism>
<dbReference type="PROSITE" id="PS51154">
    <property type="entry name" value="MACRO"/>
    <property type="match status" value="1"/>
</dbReference>
<dbReference type="InterPro" id="IPR043472">
    <property type="entry name" value="Macro_dom-like"/>
</dbReference>
<dbReference type="Pfam" id="PF13676">
    <property type="entry name" value="TIR_2"/>
    <property type="match status" value="1"/>
</dbReference>
<feature type="domain" description="Macro" evidence="2">
    <location>
        <begin position="170"/>
        <end position="408"/>
    </location>
</feature>
<dbReference type="InterPro" id="IPR000157">
    <property type="entry name" value="TIR_dom"/>
</dbReference>
<dbReference type="RefSeq" id="WP_253746720.1">
    <property type="nucleotide sequence ID" value="NZ_BAABKA010000007.1"/>
</dbReference>
<dbReference type="Proteomes" id="UP001139648">
    <property type="component" value="Unassembled WGS sequence"/>
</dbReference>
<proteinExistence type="predicted"/>
<name>A0A9X2GJ19_9ACTN</name>
<evidence type="ECO:0000313" key="4">
    <source>
        <dbReference type="Proteomes" id="UP001139648"/>
    </source>
</evidence>
<feature type="region of interest" description="Disordered" evidence="1">
    <location>
        <begin position="150"/>
        <end position="171"/>
    </location>
</feature>
<dbReference type="GO" id="GO:0007165">
    <property type="term" value="P:signal transduction"/>
    <property type="evidence" value="ECO:0007669"/>
    <property type="project" value="InterPro"/>
</dbReference>
<dbReference type="AlphaFoldDB" id="A0A9X2GJ19"/>
<dbReference type="Gene3D" id="3.40.220.10">
    <property type="entry name" value="Leucine Aminopeptidase, subunit E, domain 1"/>
    <property type="match status" value="1"/>
</dbReference>
<evidence type="ECO:0000256" key="1">
    <source>
        <dbReference type="SAM" id="MobiDB-lite"/>
    </source>
</evidence>
<keyword evidence="4" id="KW-1185">Reference proteome</keyword>
<dbReference type="Gene3D" id="3.40.50.10140">
    <property type="entry name" value="Toll/interleukin-1 receptor homology (TIR) domain"/>
    <property type="match status" value="1"/>
</dbReference>
<dbReference type="EMBL" id="JAMZEB010000002">
    <property type="protein sequence ID" value="MCP2359342.1"/>
    <property type="molecule type" value="Genomic_DNA"/>
</dbReference>
<accession>A0A9X2GJ19</accession>
<dbReference type="SMART" id="SM00506">
    <property type="entry name" value="A1pp"/>
    <property type="match status" value="1"/>
</dbReference>
<evidence type="ECO:0000259" key="2">
    <source>
        <dbReference type="PROSITE" id="PS51154"/>
    </source>
</evidence>
<reference evidence="3" key="1">
    <citation type="submission" date="2022-06" db="EMBL/GenBank/DDBJ databases">
        <title>Sequencing the genomes of 1000 actinobacteria strains.</title>
        <authorList>
            <person name="Klenk H.-P."/>
        </authorList>
    </citation>
    <scope>NUCLEOTIDE SEQUENCE</scope>
    <source>
        <strain evidence="3">DSM 46694</strain>
    </source>
</reference>
<sequence length="409" mass="45022">MRVFICYKKRLLRQEEGVQVVQDNTKAEILHYILAQHEEYEPWMDDAALMAGMRWETEIYRQILASDVLLVLIGPGTSRSEWVRRELALATALGLAIVPLGFELSDEEMVAEVKALNLADRQYVMTRNIALARGDALILELAGALDHGARATAERQGRRRPRRTKARDDQRAAGFELPGGVALHLASGDIARVRGIDALVNPENDYMQMARFFESHTVSSLLRRRGATIKAGLYVDTIQQELDWQLRERGRPVQAGEAFATSAGGPGSDLAKVNRARAILHVAAVQAVDAESKVIPYKHPHQIQAAVRSVMAVLSDINAAEGVFSPPATPQRAEQERLAALGDGRLRSVILPLFGTGQGGAETSEVIRPIIEGLVDTTELVPDVREIYISCYAQEDLDIVAREVAVRLA</sequence>
<comment type="caution">
    <text evidence="3">The sequence shown here is derived from an EMBL/GenBank/DDBJ whole genome shotgun (WGS) entry which is preliminary data.</text>
</comment>
<evidence type="ECO:0000313" key="3">
    <source>
        <dbReference type="EMBL" id="MCP2359342.1"/>
    </source>
</evidence>